<accession>A0A7Y9LDK3</accession>
<dbReference type="EMBL" id="JACCBU010000001">
    <property type="protein sequence ID" value="NYE72031.1"/>
    <property type="molecule type" value="Genomic_DNA"/>
</dbReference>
<dbReference type="SUPFAM" id="SSF56112">
    <property type="entry name" value="Protein kinase-like (PK-like)"/>
    <property type="match status" value="1"/>
</dbReference>
<gene>
    <name evidence="2" type="ORF">BKA15_003360</name>
</gene>
<evidence type="ECO:0000313" key="3">
    <source>
        <dbReference type="Proteomes" id="UP000569914"/>
    </source>
</evidence>
<comment type="caution">
    <text evidence="2">The sequence shown here is derived from an EMBL/GenBank/DDBJ whole genome shotgun (WGS) entry which is preliminary data.</text>
</comment>
<name>A0A7Y9LDK3_9ACTN</name>
<reference evidence="2 3" key="1">
    <citation type="submission" date="2020-07" db="EMBL/GenBank/DDBJ databases">
        <title>Sequencing the genomes of 1000 actinobacteria strains.</title>
        <authorList>
            <person name="Klenk H.-P."/>
        </authorList>
    </citation>
    <scope>NUCLEOTIDE SEQUENCE [LARGE SCALE GENOMIC DNA]</scope>
    <source>
        <strain evidence="2 3">DSM 22083</strain>
    </source>
</reference>
<evidence type="ECO:0000259" key="1">
    <source>
        <dbReference type="Pfam" id="PF01636"/>
    </source>
</evidence>
<dbReference type="InterPro" id="IPR011009">
    <property type="entry name" value="Kinase-like_dom_sf"/>
</dbReference>
<dbReference type="Pfam" id="PF01636">
    <property type="entry name" value="APH"/>
    <property type="match status" value="1"/>
</dbReference>
<dbReference type="GO" id="GO:0004413">
    <property type="term" value="F:homoserine kinase activity"/>
    <property type="evidence" value="ECO:0007669"/>
    <property type="project" value="UniProtKB-EC"/>
</dbReference>
<dbReference type="Proteomes" id="UP000569914">
    <property type="component" value="Unassembled WGS sequence"/>
</dbReference>
<dbReference type="Gene3D" id="3.90.1200.10">
    <property type="match status" value="1"/>
</dbReference>
<dbReference type="RefSeq" id="WP_179752583.1">
    <property type="nucleotide sequence ID" value="NZ_JACCBU010000001.1"/>
</dbReference>
<dbReference type="EC" id="2.7.1.39" evidence="2"/>
<protein>
    <submittedName>
        <fullName evidence="2">Homoserine kinase type II</fullName>
        <ecNumber evidence="2">2.7.1.39</ecNumber>
    </submittedName>
</protein>
<dbReference type="AlphaFoldDB" id="A0A7Y9LDK3"/>
<proteinExistence type="predicted"/>
<keyword evidence="3" id="KW-1185">Reference proteome</keyword>
<feature type="domain" description="Aminoglycoside phosphotransferase" evidence="1">
    <location>
        <begin position="57"/>
        <end position="248"/>
    </location>
</feature>
<keyword evidence="2" id="KW-0418">Kinase</keyword>
<evidence type="ECO:0000313" key="2">
    <source>
        <dbReference type="EMBL" id="NYE72031.1"/>
    </source>
</evidence>
<organism evidence="2 3">
    <name type="scientific">Microlunatus parietis</name>
    <dbReference type="NCBI Taxonomy" id="682979"/>
    <lineage>
        <taxon>Bacteria</taxon>
        <taxon>Bacillati</taxon>
        <taxon>Actinomycetota</taxon>
        <taxon>Actinomycetes</taxon>
        <taxon>Propionibacteriales</taxon>
        <taxon>Propionibacteriaceae</taxon>
        <taxon>Microlunatus</taxon>
    </lineage>
</organism>
<sequence>MIDLERELSALLARNWSIEAVLTAPARGTNNLMRIVHDAGEPTGRPLGLIRVYQNLDHDRVIREHRLLDRLAGAGLPFRVPRPRPAADGRTVIETEAGPVSLIDWIDGSRPDLDRPEALRAAGRALGRLDAALADVPAEAAPFDWTTPDLALAGIDDDRIDALVAAGLAAEQVAWLRDHSGPPPRRDGLPLQVIHEDFGASNLLAAGPPTVITGVIDFEVAGRDLRANELAIALDQSGALDGPDWREKSRALATGYGEALRLDDAEIAEQPLLIMERTLGTVGWRTGRWLAGHDSLEDVAERIEASRTAERWLARNAAELVDLLRRGLADTLDR</sequence>
<keyword evidence="2" id="KW-0808">Transferase</keyword>
<dbReference type="InterPro" id="IPR002575">
    <property type="entry name" value="Aminoglycoside_PTrfase"/>
</dbReference>